<dbReference type="Proteomes" id="UP000027451">
    <property type="component" value="Unassembled WGS sequence"/>
</dbReference>
<keyword evidence="1" id="KW-0472">Membrane</keyword>
<gene>
    <name evidence="2" type="ORF">BG60_29040</name>
</gene>
<proteinExistence type="predicted"/>
<accession>A0A656QLQ6</accession>
<dbReference type="AlphaFoldDB" id="A0A656QLQ6"/>
<dbReference type="EMBL" id="JFHD01000005">
    <property type="protein sequence ID" value="KDR31771.1"/>
    <property type="molecule type" value="Genomic_DNA"/>
</dbReference>
<dbReference type="RefSeq" id="WP_034471209.1">
    <property type="nucleotide sequence ID" value="NZ_JFHD01000005.1"/>
</dbReference>
<keyword evidence="1" id="KW-0812">Transmembrane</keyword>
<reference evidence="2 3" key="1">
    <citation type="submission" date="2014-03" db="EMBL/GenBank/DDBJ databases">
        <title>Draft Genome Sequences of Four Burkholderia Strains.</title>
        <authorList>
            <person name="Liu X.Y."/>
            <person name="Li C.X."/>
            <person name="Xu J.H."/>
        </authorList>
    </citation>
    <scope>NUCLEOTIDE SEQUENCE [LARGE SCALE GENOMIC DNA]</scope>
    <source>
        <strain evidence="2 3">OP-1</strain>
    </source>
</reference>
<keyword evidence="3" id="KW-1185">Reference proteome</keyword>
<organism evidence="2 3">
    <name type="scientific">Caballeronia zhejiangensis</name>
    <dbReference type="NCBI Taxonomy" id="871203"/>
    <lineage>
        <taxon>Bacteria</taxon>
        <taxon>Pseudomonadati</taxon>
        <taxon>Pseudomonadota</taxon>
        <taxon>Betaproteobacteria</taxon>
        <taxon>Burkholderiales</taxon>
        <taxon>Burkholderiaceae</taxon>
        <taxon>Caballeronia</taxon>
    </lineage>
</organism>
<keyword evidence="1" id="KW-1133">Transmembrane helix</keyword>
<feature type="transmembrane region" description="Helical" evidence="1">
    <location>
        <begin position="13"/>
        <end position="32"/>
    </location>
</feature>
<evidence type="ECO:0008006" key="4">
    <source>
        <dbReference type="Google" id="ProtNLM"/>
    </source>
</evidence>
<evidence type="ECO:0000313" key="2">
    <source>
        <dbReference type="EMBL" id="KDR31771.1"/>
    </source>
</evidence>
<protein>
    <recommendedName>
        <fullName evidence="4">DUF4760 domain-containing protein</fullName>
    </recommendedName>
</protein>
<evidence type="ECO:0000313" key="3">
    <source>
        <dbReference type="Proteomes" id="UP000027451"/>
    </source>
</evidence>
<evidence type="ECO:0000256" key="1">
    <source>
        <dbReference type="SAM" id="Phobius"/>
    </source>
</evidence>
<name>A0A656QLQ6_9BURK</name>
<comment type="caution">
    <text evidence="2">The sequence shown here is derived from an EMBL/GenBank/DDBJ whole genome shotgun (WGS) entry which is preliminary data.</text>
</comment>
<sequence length="186" mass="21547">MIWQFPNWTVSEWSSLITASVAPISVIGGLVLQWRISKRQSIAQERIAARVAADNISAMRQAWINEVRDDCAEYFQLLARLASAKELKPDNPDEQKAYLRQLAEAAHRSAQLTHRIRLRLNPNETEHELLRDALNGLIVHVKGQYDEGSSSSYREYFEEMERLRGKATMRLQKILKSEWERIKRGD</sequence>